<sequence>MDFSLEDGLSTKQTAVIIGGAILLVLSIIVATDQQILSIQGAGLLMDGVLTIGTLGYVFLTYSMVSQMRRDIEIRERHQFRPNIIERLESALLPLRRDIQRIRRIIRDGEPGWNGPNETVIGESVYRSYHEVKPGYGTQSIPRFTAHIDVDNGLTYDVYQSVEKYSDTYQEAVYEIQRLILEELDDFEGDSDQVQDFAVLALKVDDGVRGHSLWDAWKDEIVPLRDEIPDLMSELDELRNDVNTACHKAFREIDPVLNETLKEYSISEDELGPDSPPERGDSLAPALR</sequence>
<proteinExistence type="predicted"/>
<accession>A0A6A8G7S2</accession>
<evidence type="ECO:0000313" key="3">
    <source>
        <dbReference type="EMBL" id="MRW97189.1"/>
    </source>
</evidence>
<keyword evidence="2" id="KW-0812">Transmembrane</keyword>
<evidence type="ECO:0000256" key="2">
    <source>
        <dbReference type="SAM" id="Phobius"/>
    </source>
</evidence>
<dbReference type="AlphaFoldDB" id="A0A6A8G7S2"/>
<keyword evidence="4" id="KW-1185">Reference proteome</keyword>
<reference evidence="3 4" key="1">
    <citation type="submission" date="2019-11" db="EMBL/GenBank/DDBJ databases">
        <title>Whole genome sequence of Haloferax sp. MBLA0078.</title>
        <authorList>
            <person name="Seo M.-J."/>
            <person name="Cho E.-S."/>
        </authorList>
    </citation>
    <scope>NUCLEOTIDE SEQUENCE [LARGE SCALE GENOMIC DNA]</scope>
    <source>
        <strain evidence="3 4">MBLA0078</strain>
    </source>
</reference>
<comment type="caution">
    <text evidence="3">The sequence shown here is derived from an EMBL/GenBank/DDBJ whole genome shotgun (WGS) entry which is preliminary data.</text>
</comment>
<dbReference type="EMBL" id="WKJQ01000001">
    <property type="protein sequence ID" value="MRW97189.1"/>
    <property type="molecule type" value="Genomic_DNA"/>
</dbReference>
<dbReference type="RefSeq" id="WP_151112281.1">
    <property type="nucleotide sequence ID" value="NZ_WKJQ01000001.1"/>
</dbReference>
<protein>
    <submittedName>
        <fullName evidence="3">Uncharacterized protein</fullName>
    </submittedName>
</protein>
<evidence type="ECO:0000256" key="1">
    <source>
        <dbReference type="SAM" id="MobiDB-lite"/>
    </source>
</evidence>
<keyword evidence="2" id="KW-0472">Membrane</keyword>
<organism evidence="3 4">
    <name type="scientific">Haloferax marinum</name>
    <dbReference type="NCBI Taxonomy" id="2666143"/>
    <lineage>
        <taxon>Archaea</taxon>
        <taxon>Methanobacteriati</taxon>
        <taxon>Methanobacteriota</taxon>
        <taxon>Stenosarchaea group</taxon>
        <taxon>Halobacteria</taxon>
        <taxon>Halobacteriales</taxon>
        <taxon>Haloferacaceae</taxon>
        <taxon>Haloferax</taxon>
    </lineage>
</organism>
<feature type="transmembrane region" description="Helical" evidence="2">
    <location>
        <begin position="15"/>
        <end position="32"/>
    </location>
</feature>
<keyword evidence="2" id="KW-1133">Transmembrane helix</keyword>
<dbReference type="Proteomes" id="UP000443423">
    <property type="component" value="Unassembled WGS sequence"/>
</dbReference>
<name>A0A6A8G7S2_9EURY</name>
<evidence type="ECO:0000313" key="4">
    <source>
        <dbReference type="Proteomes" id="UP000443423"/>
    </source>
</evidence>
<feature type="transmembrane region" description="Helical" evidence="2">
    <location>
        <begin position="44"/>
        <end position="65"/>
    </location>
</feature>
<gene>
    <name evidence="3" type="ORF">GJR99_11480</name>
</gene>
<feature type="region of interest" description="Disordered" evidence="1">
    <location>
        <begin position="264"/>
        <end position="288"/>
    </location>
</feature>